<protein>
    <recommendedName>
        <fullName evidence="10">Beta-xylanase</fullName>
        <ecNumber evidence="10">3.2.1.8</ecNumber>
    </recommendedName>
</protein>
<dbReference type="InterPro" id="IPR017853">
    <property type="entry name" value="GH"/>
</dbReference>
<dbReference type="InterPro" id="IPR044846">
    <property type="entry name" value="GH10"/>
</dbReference>
<proteinExistence type="inferred from homology"/>
<evidence type="ECO:0000259" key="12">
    <source>
        <dbReference type="PROSITE" id="PS51760"/>
    </source>
</evidence>
<dbReference type="GO" id="GO:0031176">
    <property type="term" value="F:endo-1,4-beta-xylanase activity"/>
    <property type="evidence" value="ECO:0007669"/>
    <property type="project" value="UniProtKB-EC"/>
</dbReference>
<comment type="similarity">
    <text evidence="2 10">Belongs to the glycosyl hydrolase 10 (cellulase F) family.</text>
</comment>
<dbReference type="InterPro" id="IPR031158">
    <property type="entry name" value="GH10_AS"/>
</dbReference>
<evidence type="ECO:0000256" key="2">
    <source>
        <dbReference type="ARBA" id="ARBA00007495"/>
    </source>
</evidence>
<sequence length="411" mass="46375">MFYKKLLLLISSLYVGGTASSLPLSSRQGEATRGIIIRNLAKPRFFGAAANTNFLFKDENYTKIISKQYSIFTPENEMKWESIEPQPNAFNFTAADEIVRFAESVNAMVRGHTIEWENQLPPWVNSSLTADELDSALKNHIKNVLDHYRGKLYAFDIVNEMISDNDNETYKDNIWSSAFGDDAIPRALKYAREVDSKLNLYINDYGTEGVNIKSNKLYAVVQSLLANNVPLNGIGFQCHFTLGQVPDTLVTNLQRFADLGLDVAITELDINMRGPSNETALQQQARDYWSVVNACTKVDRCVSLTTWGVSDDHSWIPTGHVLPFDEQKNPKPAFFAIADAFEGKSVFAHINSYLRYTFSILRQKFMVFGVSWNSCLLNKPIQNYGATGRDTARFQGANFFSLFAYEIIAHI</sequence>
<dbReference type="InParanoid" id="A0A286U7H5"/>
<accession>A0A286U7H5</accession>
<dbReference type="Gene3D" id="3.20.20.80">
    <property type="entry name" value="Glycosidases"/>
    <property type="match status" value="1"/>
</dbReference>
<keyword evidence="3" id="KW-0858">Xylan degradation</keyword>
<keyword evidence="8 10" id="KW-0624">Polysaccharide degradation</keyword>
<evidence type="ECO:0000313" key="13">
    <source>
        <dbReference type="EMBL" id="PAV15528.1"/>
    </source>
</evidence>
<evidence type="ECO:0000256" key="1">
    <source>
        <dbReference type="ARBA" id="ARBA00000681"/>
    </source>
</evidence>
<dbReference type="Pfam" id="PF00331">
    <property type="entry name" value="Glyco_hydro_10"/>
    <property type="match status" value="1"/>
</dbReference>
<evidence type="ECO:0000256" key="6">
    <source>
        <dbReference type="ARBA" id="ARBA00023277"/>
    </source>
</evidence>
<dbReference type="PROSITE" id="PS51760">
    <property type="entry name" value="GH10_2"/>
    <property type="match status" value="1"/>
</dbReference>
<dbReference type="OrthoDB" id="3055998at2759"/>
<evidence type="ECO:0000256" key="9">
    <source>
        <dbReference type="PROSITE-ProRule" id="PRU10061"/>
    </source>
</evidence>
<evidence type="ECO:0000256" key="11">
    <source>
        <dbReference type="SAM" id="SignalP"/>
    </source>
</evidence>
<keyword evidence="4 11" id="KW-0732">Signal</keyword>
<dbReference type="SMART" id="SM00633">
    <property type="entry name" value="Glyco_10"/>
    <property type="match status" value="1"/>
</dbReference>
<dbReference type="Proteomes" id="UP000217199">
    <property type="component" value="Unassembled WGS sequence"/>
</dbReference>
<evidence type="ECO:0000256" key="5">
    <source>
        <dbReference type="ARBA" id="ARBA00022801"/>
    </source>
</evidence>
<evidence type="ECO:0000256" key="7">
    <source>
        <dbReference type="ARBA" id="ARBA00023295"/>
    </source>
</evidence>
<feature type="signal peptide" evidence="11">
    <location>
        <begin position="1"/>
        <end position="20"/>
    </location>
</feature>
<keyword evidence="6 10" id="KW-0119">Carbohydrate metabolism</keyword>
<dbReference type="PANTHER" id="PTHR31490:SF88">
    <property type="entry name" value="BETA-XYLANASE"/>
    <property type="match status" value="1"/>
</dbReference>
<dbReference type="InterPro" id="IPR001000">
    <property type="entry name" value="GH10_dom"/>
</dbReference>
<comment type="caution">
    <text evidence="13">The sequence shown here is derived from an EMBL/GenBank/DDBJ whole genome shotgun (WGS) entry which is preliminary data.</text>
</comment>
<evidence type="ECO:0000256" key="3">
    <source>
        <dbReference type="ARBA" id="ARBA00022651"/>
    </source>
</evidence>
<dbReference type="GO" id="GO:0045493">
    <property type="term" value="P:xylan catabolic process"/>
    <property type="evidence" value="ECO:0007669"/>
    <property type="project" value="UniProtKB-KW"/>
</dbReference>
<keyword evidence="14" id="KW-1185">Reference proteome</keyword>
<dbReference type="AlphaFoldDB" id="A0A286U7H5"/>
<comment type="catalytic activity">
    <reaction evidence="1 10">
        <text>Endohydrolysis of (1-&gt;4)-beta-D-xylosidic linkages in xylans.</text>
        <dbReference type="EC" id="3.2.1.8"/>
    </reaction>
</comment>
<keyword evidence="5 10" id="KW-0378">Hydrolase</keyword>
<name>A0A286U7H5_9AGAM</name>
<dbReference type="PRINTS" id="PR00134">
    <property type="entry name" value="GLHYDRLASE10"/>
</dbReference>
<evidence type="ECO:0000256" key="10">
    <source>
        <dbReference type="RuleBase" id="RU361174"/>
    </source>
</evidence>
<dbReference type="SUPFAM" id="SSF51445">
    <property type="entry name" value="(Trans)glycosidases"/>
    <property type="match status" value="1"/>
</dbReference>
<keyword evidence="7 10" id="KW-0326">Glycosidase</keyword>
<evidence type="ECO:0000313" key="14">
    <source>
        <dbReference type="Proteomes" id="UP000217199"/>
    </source>
</evidence>
<dbReference type="EC" id="3.2.1.8" evidence="10"/>
<dbReference type="EMBL" id="NBII01000010">
    <property type="protein sequence ID" value="PAV15528.1"/>
    <property type="molecule type" value="Genomic_DNA"/>
</dbReference>
<feature type="active site" description="Nucleophile" evidence="9">
    <location>
        <position position="267"/>
    </location>
</feature>
<dbReference type="STRING" id="2282107.A0A286U7H5"/>
<dbReference type="PROSITE" id="PS00591">
    <property type="entry name" value="GH10_1"/>
    <property type="match status" value="1"/>
</dbReference>
<gene>
    <name evidence="13" type="ORF">PNOK_0929200</name>
</gene>
<dbReference type="PANTHER" id="PTHR31490">
    <property type="entry name" value="GLYCOSYL HYDROLASE"/>
    <property type="match status" value="1"/>
</dbReference>
<feature type="domain" description="GH10" evidence="12">
    <location>
        <begin position="31"/>
        <end position="340"/>
    </location>
</feature>
<reference evidence="13 14" key="1">
    <citation type="journal article" date="2017" name="Mol. Ecol.">
        <title>Comparative and population genomic landscape of Phellinus noxius: A hypervariable fungus causing root rot in trees.</title>
        <authorList>
            <person name="Chung C.L."/>
            <person name="Lee T.J."/>
            <person name="Akiba M."/>
            <person name="Lee H.H."/>
            <person name="Kuo T.H."/>
            <person name="Liu D."/>
            <person name="Ke H.M."/>
            <person name="Yokoi T."/>
            <person name="Roa M.B."/>
            <person name="Lu M.J."/>
            <person name="Chang Y.Y."/>
            <person name="Ann P.J."/>
            <person name="Tsai J.N."/>
            <person name="Chen C.Y."/>
            <person name="Tzean S.S."/>
            <person name="Ota Y."/>
            <person name="Hattori T."/>
            <person name="Sahashi N."/>
            <person name="Liou R.F."/>
            <person name="Kikuchi T."/>
            <person name="Tsai I.J."/>
        </authorList>
    </citation>
    <scope>NUCLEOTIDE SEQUENCE [LARGE SCALE GENOMIC DNA]</scope>
    <source>
        <strain evidence="13 14">FFPRI411160</strain>
    </source>
</reference>
<evidence type="ECO:0000256" key="8">
    <source>
        <dbReference type="ARBA" id="ARBA00023326"/>
    </source>
</evidence>
<evidence type="ECO:0000256" key="4">
    <source>
        <dbReference type="ARBA" id="ARBA00022729"/>
    </source>
</evidence>
<organism evidence="13 14">
    <name type="scientific">Pyrrhoderma noxium</name>
    <dbReference type="NCBI Taxonomy" id="2282107"/>
    <lineage>
        <taxon>Eukaryota</taxon>
        <taxon>Fungi</taxon>
        <taxon>Dikarya</taxon>
        <taxon>Basidiomycota</taxon>
        <taxon>Agaricomycotina</taxon>
        <taxon>Agaricomycetes</taxon>
        <taxon>Hymenochaetales</taxon>
        <taxon>Hymenochaetaceae</taxon>
        <taxon>Pyrrhoderma</taxon>
    </lineage>
</organism>
<feature type="chain" id="PRO_5013830500" description="Beta-xylanase" evidence="11">
    <location>
        <begin position="21"/>
        <end position="411"/>
    </location>
</feature>